<organism evidence="7 8">
    <name type="scientific">Cryptotermes secundus</name>
    <dbReference type="NCBI Taxonomy" id="105785"/>
    <lineage>
        <taxon>Eukaryota</taxon>
        <taxon>Metazoa</taxon>
        <taxon>Ecdysozoa</taxon>
        <taxon>Arthropoda</taxon>
        <taxon>Hexapoda</taxon>
        <taxon>Insecta</taxon>
        <taxon>Pterygota</taxon>
        <taxon>Neoptera</taxon>
        <taxon>Polyneoptera</taxon>
        <taxon>Dictyoptera</taxon>
        <taxon>Blattodea</taxon>
        <taxon>Blattoidea</taxon>
        <taxon>Termitoidae</taxon>
        <taxon>Kalotermitidae</taxon>
        <taxon>Cryptotermitinae</taxon>
        <taxon>Cryptotermes</taxon>
    </lineage>
</organism>
<comment type="similarity">
    <text evidence="2">Belongs to the ODR-4 family.</text>
</comment>
<dbReference type="OrthoDB" id="21458at2759"/>
<dbReference type="GO" id="GO:0012505">
    <property type="term" value="C:endomembrane system"/>
    <property type="evidence" value="ECO:0007669"/>
    <property type="project" value="TreeGrafter"/>
</dbReference>
<keyword evidence="4 6" id="KW-1133">Transmembrane helix</keyword>
<name>A0A2J7PFC9_9NEOP</name>
<evidence type="ECO:0000313" key="7">
    <source>
        <dbReference type="EMBL" id="PNF15035.1"/>
    </source>
</evidence>
<dbReference type="Proteomes" id="UP000235965">
    <property type="component" value="Unassembled WGS sequence"/>
</dbReference>
<evidence type="ECO:0000313" key="8">
    <source>
        <dbReference type="Proteomes" id="UP000235965"/>
    </source>
</evidence>
<reference evidence="7 8" key="1">
    <citation type="submission" date="2017-12" db="EMBL/GenBank/DDBJ databases">
        <title>Hemimetabolous genomes reveal molecular basis of termite eusociality.</title>
        <authorList>
            <person name="Harrison M.C."/>
            <person name="Jongepier E."/>
            <person name="Robertson H.M."/>
            <person name="Arning N."/>
            <person name="Bitard-Feildel T."/>
            <person name="Chao H."/>
            <person name="Childers C.P."/>
            <person name="Dinh H."/>
            <person name="Doddapaneni H."/>
            <person name="Dugan S."/>
            <person name="Gowin J."/>
            <person name="Greiner C."/>
            <person name="Han Y."/>
            <person name="Hu H."/>
            <person name="Hughes D.S.T."/>
            <person name="Huylmans A.-K."/>
            <person name="Kemena C."/>
            <person name="Kremer L.P.M."/>
            <person name="Lee S.L."/>
            <person name="Lopez-Ezquerra A."/>
            <person name="Mallet L."/>
            <person name="Monroy-Kuhn J.M."/>
            <person name="Moser A."/>
            <person name="Murali S.C."/>
            <person name="Muzny D.M."/>
            <person name="Otani S."/>
            <person name="Piulachs M.-D."/>
            <person name="Poelchau M."/>
            <person name="Qu J."/>
            <person name="Schaub F."/>
            <person name="Wada-Katsumata A."/>
            <person name="Worley K.C."/>
            <person name="Xie Q."/>
            <person name="Ylla G."/>
            <person name="Poulsen M."/>
            <person name="Gibbs R.A."/>
            <person name="Schal C."/>
            <person name="Richards S."/>
            <person name="Belles X."/>
            <person name="Korb J."/>
            <person name="Bornberg-Bauer E."/>
        </authorList>
    </citation>
    <scope>NUCLEOTIDE SEQUENCE [LARGE SCALE GENOMIC DNA]</scope>
    <source>
        <tissue evidence="7">Whole body</tissue>
    </source>
</reference>
<evidence type="ECO:0000256" key="3">
    <source>
        <dbReference type="ARBA" id="ARBA00022692"/>
    </source>
</evidence>
<evidence type="ECO:0000256" key="2">
    <source>
        <dbReference type="ARBA" id="ARBA00010131"/>
    </source>
</evidence>
<comment type="caution">
    <text evidence="7">The sequence shown here is derived from an EMBL/GenBank/DDBJ whole genome shotgun (WGS) entry which is preliminary data.</text>
</comment>
<dbReference type="InterPro" id="IPR029454">
    <property type="entry name" value="ODR-4-like"/>
</dbReference>
<dbReference type="Pfam" id="PF14778">
    <property type="entry name" value="ODR4-like"/>
    <property type="match status" value="1"/>
</dbReference>
<evidence type="ECO:0000256" key="5">
    <source>
        <dbReference type="ARBA" id="ARBA00023136"/>
    </source>
</evidence>
<proteinExistence type="inferred from homology"/>
<accession>A0A2J7PFC9</accession>
<keyword evidence="3 6" id="KW-0812">Transmembrane</keyword>
<feature type="transmembrane region" description="Helical" evidence="6">
    <location>
        <begin position="382"/>
        <end position="406"/>
    </location>
</feature>
<keyword evidence="8" id="KW-1185">Reference proteome</keyword>
<evidence type="ECO:0000256" key="6">
    <source>
        <dbReference type="SAM" id="Phobius"/>
    </source>
</evidence>
<comment type="subcellular location">
    <subcellularLocation>
        <location evidence="1">Membrane</location>
    </subcellularLocation>
</comment>
<evidence type="ECO:0000256" key="1">
    <source>
        <dbReference type="ARBA" id="ARBA00004370"/>
    </source>
</evidence>
<evidence type="ECO:0000256" key="4">
    <source>
        <dbReference type="ARBA" id="ARBA00022989"/>
    </source>
</evidence>
<protein>
    <recommendedName>
        <fullName evidence="9">Odr-4-like protein</fullName>
    </recommendedName>
</protein>
<sequence length="410" mass="45542">MGRTVIAEVNLLPYLIHLVEPDSYVVGLVLGQVTRMLPGGMWVLGIFIVGPGDVFQDAKAVSKLRTVLHCIKKNLSNKFFLHGNSPSSEKLALHLCSTTQRYTCKSFDTNNFNSSVYPVEWKFQPKATRWHQIDCHYNLDQVFPTSLDKQTQSLKKNLQDMLAAVCDNIKSAICMFDGELKDSSEVLDAFGKKKKSKASSRGNNTGEVKTLNVSLYIPCDTRTEKASEMQIIECSGEMKFFGSLASRVFLHQKATVQEAERAVKQDIVRSLASRLELHWDSLIEEENGSPEEHLTLHEPPRRVLVSLPGSRVTLSDYLFPGEGPSEALISLQELLDVEVEESDVQKDLEVQADPADFYALDPQLEGDASEDILPVTVNTHNILFIGLAIAALILAVSVASQLTSFIDKTE</sequence>
<dbReference type="PANTHER" id="PTHR33966">
    <property type="entry name" value="PROTEIN ODR-4 HOMOLOG"/>
    <property type="match status" value="1"/>
</dbReference>
<gene>
    <name evidence="7" type="ORF">B7P43_G16976</name>
</gene>
<dbReference type="EMBL" id="NEVH01025672">
    <property type="protein sequence ID" value="PNF15035.1"/>
    <property type="molecule type" value="Genomic_DNA"/>
</dbReference>
<dbReference type="PANTHER" id="PTHR33966:SF1">
    <property type="entry name" value="PROTEIN ODR-4 HOMOLOG"/>
    <property type="match status" value="1"/>
</dbReference>
<evidence type="ECO:0008006" key="9">
    <source>
        <dbReference type="Google" id="ProtNLM"/>
    </source>
</evidence>
<keyword evidence="5 6" id="KW-0472">Membrane</keyword>
<dbReference type="GO" id="GO:0008104">
    <property type="term" value="P:intracellular protein localization"/>
    <property type="evidence" value="ECO:0007669"/>
    <property type="project" value="TreeGrafter"/>
</dbReference>
<dbReference type="GO" id="GO:0016020">
    <property type="term" value="C:membrane"/>
    <property type="evidence" value="ECO:0007669"/>
    <property type="project" value="UniProtKB-SubCell"/>
</dbReference>
<dbReference type="AlphaFoldDB" id="A0A2J7PFC9"/>